<feature type="compositionally biased region" description="Polar residues" evidence="1">
    <location>
        <begin position="231"/>
        <end position="241"/>
    </location>
</feature>
<reference evidence="2" key="1">
    <citation type="submission" date="2021-09" db="EMBL/GenBank/DDBJ databases">
        <title>A high-quality genome of the endoparasitic fungus Hirsutella rhossiliensis with a comparison of Hirsutella genomes reveals transposable elements contributing to genome size variation.</title>
        <authorList>
            <person name="Lin R."/>
            <person name="Jiao Y."/>
            <person name="Sun X."/>
            <person name="Ling J."/>
            <person name="Xie B."/>
            <person name="Cheng X."/>
        </authorList>
    </citation>
    <scope>NUCLEOTIDE SEQUENCE</scope>
    <source>
        <strain evidence="2">HR02</strain>
    </source>
</reference>
<comment type="caution">
    <text evidence="2">The sequence shown here is derived from an EMBL/GenBank/DDBJ whole genome shotgun (WGS) entry which is preliminary data.</text>
</comment>
<dbReference type="GeneID" id="68355278"/>
<accession>A0A9P8MYN0</accession>
<dbReference type="SUPFAM" id="SSF53098">
    <property type="entry name" value="Ribonuclease H-like"/>
    <property type="match status" value="1"/>
</dbReference>
<feature type="region of interest" description="Disordered" evidence="1">
    <location>
        <begin position="91"/>
        <end position="137"/>
    </location>
</feature>
<evidence type="ECO:0000313" key="3">
    <source>
        <dbReference type="Proteomes" id="UP000824596"/>
    </source>
</evidence>
<dbReference type="RefSeq" id="XP_044721152.1">
    <property type="nucleotide sequence ID" value="XM_044864620.1"/>
</dbReference>
<dbReference type="GO" id="GO:0003676">
    <property type="term" value="F:nucleic acid binding"/>
    <property type="evidence" value="ECO:0007669"/>
    <property type="project" value="InterPro"/>
</dbReference>
<dbReference type="EMBL" id="JAIZPD010000005">
    <property type="protein sequence ID" value="KAH0963639.1"/>
    <property type="molecule type" value="Genomic_DNA"/>
</dbReference>
<gene>
    <name evidence="2" type="ORF">HRG_06149</name>
</gene>
<keyword evidence="3" id="KW-1185">Reference proteome</keyword>
<dbReference type="Proteomes" id="UP000824596">
    <property type="component" value="Unassembled WGS sequence"/>
</dbReference>
<evidence type="ECO:0000313" key="2">
    <source>
        <dbReference type="EMBL" id="KAH0963639.1"/>
    </source>
</evidence>
<dbReference type="InterPro" id="IPR012337">
    <property type="entry name" value="RNaseH-like_sf"/>
</dbReference>
<dbReference type="OrthoDB" id="5017987at2759"/>
<evidence type="ECO:0000256" key="1">
    <source>
        <dbReference type="SAM" id="MobiDB-lite"/>
    </source>
</evidence>
<feature type="compositionally biased region" description="Basic and acidic residues" evidence="1">
    <location>
        <begin position="93"/>
        <end position="102"/>
    </location>
</feature>
<dbReference type="InterPro" id="IPR036397">
    <property type="entry name" value="RNaseH_sf"/>
</dbReference>
<organism evidence="2 3">
    <name type="scientific">Hirsutella rhossiliensis</name>
    <dbReference type="NCBI Taxonomy" id="111463"/>
    <lineage>
        <taxon>Eukaryota</taxon>
        <taxon>Fungi</taxon>
        <taxon>Dikarya</taxon>
        <taxon>Ascomycota</taxon>
        <taxon>Pezizomycotina</taxon>
        <taxon>Sordariomycetes</taxon>
        <taxon>Hypocreomycetidae</taxon>
        <taxon>Hypocreales</taxon>
        <taxon>Ophiocordycipitaceae</taxon>
        <taxon>Hirsutella</taxon>
    </lineage>
</organism>
<protein>
    <submittedName>
        <fullName evidence="2">Integrase core domain-containing protein</fullName>
    </submittedName>
</protein>
<feature type="region of interest" description="Disordered" evidence="1">
    <location>
        <begin position="229"/>
        <end position="250"/>
    </location>
</feature>
<dbReference type="AlphaFoldDB" id="A0A9P8MYN0"/>
<dbReference type="Gene3D" id="3.30.420.10">
    <property type="entry name" value="Ribonuclease H-like superfamily/Ribonuclease H"/>
    <property type="match status" value="1"/>
</dbReference>
<feature type="compositionally biased region" description="Polar residues" evidence="1">
    <location>
        <begin position="104"/>
        <end position="115"/>
    </location>
</feature>
<name>A0A9P8MYN0_9HYPO</name>
<sequence>MTLPDGSFQILRLKKVAYCPSFSTSLISFQTLRDEGIYWDTFSEPTRLVRRNQTIGILQRRYQQFVLEFRPTAEAETVNFDTVFQATKPRRAGTKDLARPAKETATSGTPASVTGPTGPPQARPSKRGSNQGPKTVENRPCHEIWIDWTDLSADHEDFVRVMFITDAFTGMVFPYFMRTYQEKHNWAVLRDFVHWMKDRYGFEVKVVRSDGELFTKKITAWLRKKGISAERSASNTQSQNGGPKDREAFL</sequence>
<proteinExistence type="predicted"/>